<evidence type="ECO:0000313" key="2">
    <source>
        <dbReference type="EMBL" id="CAI8033816.1"/>
    </source>
</evidence>
<accession>A0AA35SSC3</accession>
<feature type="signal peptide" evidence="1">
    <location>
        <begin position="1"/>
        <end position="21"/>
    </location>
</feature>
<keyword evidence="1" id="KW-0732">Signal</keyword>
<feature type="chain" id="PRO_5041393396" evidence="1">
    <location>
        <begin position="22"/>
        <end position="125"/>
    </location>
</feature>
<gene>
    <name evidence="2" type="ORF">GBAR_LOCUS19068</name>
</gene>
<reference evidence="2" key="1">
    <citation type="submission" date="2023-03" db="EMBL/GenBank/DDBJ databases">
        <authorList>
            <person name="Steffen K."/>
            <person name="Cardenas P."/>
        </authorList>
    </citation>
    <scope>NUCLEOTIDE SEQUENCE</scope>
</reference>
<keyword evidence="3" id="KW-1185">Reference proteome</keyword>
<sequence>MAPRGGVILLWLLLFAVHSFAREIVRDPENTTVFLNQTAMFTCETRGGTTLWKINGTQRETFPPEIRSDLVVSEITTPEVTTQEILTIPARAQYNGTRVQCLSVLIKGSITEIAESDNATLTIQG</sequence>
<evidence type="ECO:0000313" key="3">
    <source>
        <dbReference type="Proteomes" id="UP001174909"/>
    </source>
</evidence>
<name>A0AA35SSC3_GEOBA</name>
<organism evidence="2 3">
    <name type="scientific">Geodia barretti</name>
    <name type="common">Barrett's horny sponge</name>
    <dbReference type="NCBI Taxonomy" id="519541"/>
    <lineage>
        <taxon>Eukaryota</taxon>
        <taxon>Metazoa</taxon>
        <taxon>Porifera</taxon>
        <taxon>Demospongiae</taxon>
        <taxon>Heteroscleromorpha</taxon>
        <taxon>Tetractinellida</taxon>
        <taxon>Astrophorina</taxon>
        <taxon>Geodiidae</taxon>
        <taxon>Geodia</taxon>
    </lineage>
</organism>
<dbReference type="AlphaFoldDB" id="A0AA35SSC3"/>
<feature type="non-terminal residue" evidence="2">
    <location>
        <position position="1"/>
    </location>
</feature>
<dbReference type="EMBL" id="CASHTH010002695">
    <property type="protein sequence ID" value="CAI8033816.1"/>
    <property type="molecule type" value="Genomic_DNA"/>
</dbReference>
<comment type="caution">
    <text evidence="2">The sequence shown here is derived from an EMBL/GenBank/DDBJ whole genome shotgun (WGS) entry which is preliminary data.</text>
</comment>
<protein>
    <submittedName>
        <fullName evidence="2">Uncharacterized protein</fullName>
    </submittedName>
</protein>
<proteinExistence type="predicted"/>
<evidence type="ECO:0000256" key="1">
    <source>
        <dbReference type="SAM" id="SignalP"/>
    </source>
</evidence>
<dbReference type="Proteomes" id="UP001174909">
    <property type="component" value="Unassembled WGS sequence"/>
</dbReference>